<accession>D6SUD0</accession>
<dbReference type="CDD" id="cd00994">
    <property type="entry name" value="PBP2_GlnH"/>
    <property type="match status" value="1"/>
</dbReference>
<keyword evidence="3 5" id="KW-0732">Signal</keyword>
<comment type="caution">
    <text evidence="8">The sequence shown here is derived from an EMBL/GenBank/DDBJ whole genome shotgun (WGS) entry which is preliminary data.</text>
</comment>
<dbReference type="InterPro" id="IPR001320">
    <property type="entry name" value="Iontro_rcpt_C"/>
</dbReference>
<dbReference type="NCBIfam" id="NF007029">
    <property type="entry name" value="PRK09495.1"/>
    <property type="match status" value="1"/>
</dbReference>
<feature type="signal peptide" evidence="5">
    <location>
        <begin position="1"/>
        <end position="27"/>
    </location>
</feature>
<dbReference type="InterPro" id="IPR018313">
    <property type="entry name" value="SBP_3_CS"/>
</dbReference>
<gene>
    <name evidence="8" type="ORF">Dthio_PD0224</name>
</gene>
<feature type="chain" id="PRO_5003087959" evidence="5">
    <location>
        <begin position="28"/>
        <end position="253"/>
    </location>
</feature>
<evidence type="ECO:0000259" key="6">
    <source>
        <dbReference type="SMART" id="SM00062"/>
    </source>
</evidence>
<dbReference type="InterPro" id="IPR044132">
    <property type="entry name" value="PBP2_GlnH"/>
</dbReference>
<evidence type="ECO:0000256" key="4">
    <source>
        <dbReference type="RuleBase" id="RU003744"/>
    </source>
</evidence>
<evidence type="ECO:0000256" key="3">
    <source>
        <dbReference type="ARBA" id="ARBA00022729"/>
    </source>
</evidence>
<dbReference type="Proteomes" id="UP000005496">
    <property type="component" value="Unassembled WGS sequence"/>
</dbReference>
<comment type="subcellular location">
    <subcellularLocation>
        <location evidence="1">Cell envelope</location>
    </subcellularLocation>
</comment>
<evidence type="ECO:0000313" key="8">
    <source>
        <dbReference type="EMBL" id="EFI32910.1"/>
    </source>
</evidence>
<dbReference type="GO" id="GO:0030313">
    <property type="term" value="C:cell envelope"/>
    <property type="evidence" value="ECO:0007669"/>
    <property type="project" value="UniProtKB-SubCell"/>
</dbReference>
<evidence type="ECO:0000256" key="2">
    <source>
        <dbReference type="ARBA" id="ARBA00010333"/>
    </source>
</evidence>
<comment type="similarity">
    <text evidence="2 4">Belongs to the bacterial solute-binding protein 3 family.</text>
</comment>
<dbReference type="InterPro" id="IPR001638">
    <property type="entry name" value="Solute-binding_3/MltF_N"/>
</dbReference>
<dbReference type="SMART" id="SM00062">
    <property type="entry name" value="PBPb"/>
    <property type="match status" value="1"/>
</dbReference>
<evidence type="ECO:0000256" key="1">
    <source>
        <dbReference type="ARBA" id="ARBA00004196"/>
    </source>
</evidence>
<evidence type="ECO:0000313" key="9">
    <source>
        <dbReference type="Proteomes" id="UP000005496"/>
    </source>
</evidence>
<reference evidence="8" key="1">
    <citation type="submission" date="2010-05" db="EMBL/GenBank/DDBJ databases">
        <title>The draft genome of Desulfonatronospira thiodismutans ASO3-1.</title>
        <authorList>
            <consortium name="US DOE Joint Genome Institute (JGI-PGF)"/>
            <person name="Lucas S."/>
            <person name="Copeland A."/>
            <person name="Lapidus A."/>
            <person name="Cheng J.-F."/>
            <person name="Bruce D."/>
            <person name="Goodwin L."/>
            <person name="Pitluck S."/>
            <person name="Chertkov O."/>
            <person name="Brettin T."/>
            <person name="Detter J.C."/>
            <person name="Han C."/>
            <person name="Land M.L."/>
            <person name="Hauser L."/>
            <person name="Kyrpides N."/>
            <person name="Mikhailova N."/>
            <person name="Muyzer G."/>
            <person name="Woyke T."/>
        </authorList>
    </citation>
    <scope>NUCLEOTIDE SEQUENCE [LARGE SCALE GENOMIC DNA]</scope>
    <source>
        <strain evidence="8">ASO3-1</strain>
    </source>
</reference>
<dbReference type="PROSITE" id="PS01039">
    <property type="entry name" value="SBP_BACTERIAL_3"/>
    <property type="match status" value="1"/>
</dbReference>
<dbReference type="EMBL" id="ACJN02000004">
    <property type="protein sequence ID" value="EFI32910.1"/>
    <property type="molecule type" value="Genomic_DNA"/>
</dbReference>
<name>D6SUD0_9BACT</name>
<proteinExistence type="inferred from homology"/>
<sequence>MKRSGFFLCLLLGVFMFMSMFASSLHAKKLTVAVDTAFVPFEFRDSDTGEYVGFDIDLWDAIADRLGVEYELQPMDFSGIVPALQTGSVDAALAGITITAEREKVVDFSHPYYDSGLSIMVMKDNDEIQGPEDIEGRTIAVRTGTTSADHAPRLNPADIVQFPNIEAAYMEVRAGRVDAAMHDTPNVLYYIQTAGDDQVKAVGPRMQSQSYGIGFPLGSELRNDVNVAFLELVDSGEYAEIYKKWFGEAPNPR</sequence>
<dbReference type="GO" id="GO:0016020">
    <property type="term" value="C:membrane"/>
    <property type="evidence" value="ECO:0007669"/>
    <property type="project" value="InterPro"/>
</dbReference>
<dbReference type="SMART" id="SM00079">
    <property type="entry name" value="PBPe"/>
    <property type="match status" value="1"/>
</dbReference>
<organism evidence="8 9">
    <name type="scientific">Desulfonatronospira thiodismutans ASO3-1</name>
    <dbReference type="NCBI Taxonomy" id="555779"/>
    <lineage>
        <taxon>Bacteria</taxon>
        <taxon>Pseudomonadati</taxon>
        <taxon>Thermodesulfobacteriota</taxon>
        <taxon>Desulfovibrionia</taxon>
        <taxon>Desulfovibrionales</taxon>
        <taxon>Desulfonatronovibrionaceae</taxon>
        <taxon>Desulfonatronospira</taxon>
    </lineage>
</organism>
<dbReference type="PANTHER" id="PTHR35936:SF38">
    <property type="entry name" value="GLUTAMINE-BINDING PERIPLASMIC PROTEIN"/>
    <property type="match status" value="1"/>
</dbReference>
<feature type="domain" description="Solute-binding protein family 3/N-terminal" evidence="6">
    <location>
        <begin position="29"/>
        <end position="249"/>
    </location>
</feature>
<dbReference type="SUPFAM" id="SSF53850">
    <property type="entry name" value="Periplasmic binding protein-like II"/>
    <property type="match status" value="1"/>
</dbReference>
<evidence type="ECO:0000259" key="7">
    <source>
        <dbReference type="SMART" id="SM00079"/>
    </source>
</evidence>
<dbReference type="Pfam" id="PF00497">
    <property type="entry name" value="SBP_bac_3"/>
    <property type="match status" value="1"/>
</dbReference>
<dbReference type="AlphaFoldDB" id="D6SUD0"/>
<dbReference type="GO" id="GO:0015276">
    <property type="term" value="F:ligand-gated monoatomic ion channel activity"/>
    <property type="evidence" value="ECO:0007669"/>
    <property type="project" value="InterPro"/>
</dbReference>
<keyword evidence="9" id="KW-1185">Reference proteome</keyword>
<feature type="domain" description="Ionotropic glutamate receptor C-terminal" evidence="7">
    <location>
        <begin position="29"/>
        <end position="248"/>
    </location>
</feature>
<dbReference type="PANTHER" id="PTHR35936">
    <property type="entry name" value="MEMBRANE-BOUND LYTIC MUREIN TRANSGLYCOSYLASE F"/>
    <property type="match status" value="1"/>
</dbReference>
<protein>
    <submittedName>
        <fullName evidence="8">Extracellular solute-binding protein family 3</fullName>
    </submittedName>
</protein>
<dbReference type="Gene3D" id="3.40.190.10">
    <property type="entry name" value="Periplasmic binding protein-like II"/>
    <property type="match status" value="2"/>
</dbReference>
<evidence type="ECO:0000256" key="5">
    <source>
        <dbReference type="SAM" id="SignalP"/>
    </source>
</evidence>
<dbReference type="eggNOG" id="COG0834">
    <property type="taxonomic scope" value="Bacteria"/>
</dbReference>